<organism evidence="3 4">
    <name type="scientific">Marinicauda algicola</name>
    <dbReference type="NCBI Taxonomy" id="2029849"/>
    <lineage>
        <taxon>Bacteria</taxon>
        <taxon>Pseudomonadati</taxon>
        <taxon>Pseudomonadota</taxon>
        <taxon>Alphaproteobacteria</taxon>
        <taxon>Maricaulales</taxon>
        <taxon>Maricaulaceae</taxon>
        <taxon>Marinicauda</taxon>
    </lineage>
</organism>
<keyword evidence="1" id="KW-0998">Cell outer membrane</keyword>
<dbReference type="GO" id="GO:0015920">
    <property type="term" value="P:lipopolysaccharide transport"/>
    <property type="evidence" value="ECO:0007669"/>
    <property type="project" value="InterPro"/>
</dbReference>
<keyword evidence="1" id="KW-0732">Signal</keyword>
<comment type="subcellular location">
    <subcellularLocation>
        <location evidence="1">Cell outer membrane</location>
    </subcellularLocation>
</comment>
<keyword evidence="4" id="KW-1185">Reference proteome</keyword>
<evidence type="ECO:0000313" key="3">
    <source>
        <dbReference type="EMBL" id="TGY89868.1"/>
    </source>
</evidence>
<dbReference type="GO" id="GO:0009279">
    <property type="term" value="C:cell outer membrane"/>
    <property type="evidence" value="ECO:0007669"/>
    <property type="project" value="UniProtKB-SubCell"/>
</dbReference>
<dbReference type="PANTHER" id="PTHR30189:SF1">
    <property type="entry name" value="LPS-ASSEMBLY PROTEIN LPTD"/>
    <property type="match status" value="1"/>
</dbReference>
<proteinExistence type="inferred from homology"/>
<gene>
    <name evidence="1" type="primary">lptD</name>
    <name evidence="3" type="ORF">E5163_01635</name>
</gene>
<feature type="domain" description="LptD C-terminal" evidence="2">
    <location>
        <begin position="313"/>
        <end position="687"/>
    </location>
</feature>
<name>A0A4S2H3C7_9PROT</name>
<evidence type="ECO:0000313" key="4">
    <source>
        <dbReference type="Proteomes" id="UP000308054"/>
    </source>
</evidence>
<dbReference type="Pfam" id="PF04453">
    <property type="entry name" value="LptD"/>
    <property type="match status" value="1"/>
</dbReference>
<feature type="signal peptide" evidence="1">
    <location>
        <begin position="1"/>
        <end position="31"/>
    </location>
</feature>
<keyword evidence="1" id="KW-0472">Membrane</keyword>
<dbReference type="Proteomes" id="UP000308054">
    <property type="component" value="Unassembled WGS sequence"/>
</dbReference>
<dbReference type="GO" id="GO:0043165">
    <property type="term" value="P:Gram-negative-bacterium-type cell outer membrane assembly"/>
    <property type="evidence" value="ECO:0007669"/>
    <property type="project" value="UniProtKB-UniRule"/>
</dbReference>
<sequence precursor="true">MSRGHSREIRPMRALFTACAALALIAGTASAQGEPGTEQSADPVYLEAGILIDDRENQVLYAREGVRMQSGQRVLLADEIEYRPATGRVIARGNVRLFDGPGAAQLAEEIELDDEMSEGVALGFATVLENQGKAAAAVAVRRADGTVELTDGYYTACDLCEDGGAPTWRLRAGRVVRDLDDQMIYYRDVRLEVLGQPVLYSPVFAHADPSTPRRSGFLIPTIDISNRLGFSYTQPYLWVISPYQDLVVAPRLMTEVNPVMELDWRKRFYSGEIALEGSFTYEREFIDPDQIDELPASDPRVFDENGFYGDEKFQWHVFSEGRFAISEQWSWGFGIQATAEDLYLRRYDFNEIPDLGGGLYEVENRFLASQAYVQGRGERYYADLATIKITSLLENFNDDRIPIVAPVGRFLAELPFPAWAGQLETDLSVAALTREDGDDYIRSSAEASWSRVAILPFGVRAEPYAVGRFDAYSITQTDRFGVETGSSNFTRTLGAAGLDVSWPFARVAQWGDVIVAPRAHVVTASEVEAQDTPPNEDSQVVDLDSISLFARNRAGGFDIWEEGARADLGVTTTLDTTAPMIPDIEVFAGRSLRLDDEPVFGPATGLGSEESDWVAEFSVDVGYFDIAARNRLDAEDGDLRRTDLVLGIEAGRFAADIDYTRIRPDVPGQRPVDDIVLSASLQLTERWSLIGSANHDIEDDITRRALAALVYRDECTDFRIVFESQNYDIGHLEDSQSIGFQVTLFTLGSLQDE</sequence>
<accession>A0A4S2H3C7</accession>
<dbReference type="HAMAP" id="MF_01411">
    <property type="entry name" value="LPS_assembly_LptD"/>
    <property type="match status" value="1"/>
</dbReference>
<dbReference type="GO" id="GO:1990351">
    <property type="term" value="C:transporter complex"/>
    <property type="evidence" value="ECO:0007669"/>
    <property type="project" value="TreeGrafter"/>
</dbReference>
<evidence type="ECO:0000256" key="1">
    <source>
        <dbReference type="HAMAP-Rule" id="MF_01411"/>
    </source>
</evidence>
<evidence type="ECO:0000259" key="2">
    <source>
        <dbReference type="Pfam" id="PF04453"/>
    </source>
</evidence>
<dbReference type="InterPro" id="IPR020889">
    <property type="entry name" value="LipoPS_assembly_LptD"/>
</dbReference>
<feature type="chain" id="PRO_5021052889" description="LPS-assembly protein LptD" evidence="1">
    <location>
        <begin position="32"/>
        <end position="753"/>
    </location>
</feature>
<comment type="subunit">
    <text evidence="1">Component of the lipopolysaccharide transport and assembly complex.</text>
</comment>
<dbReference type="AlphaFoldDB" id="A0A4S2H3C7"/>
<dbReference type="EMBL" id="SRXW01000001">
    <property type="protein sequence ID" value="TGY89868.1"/>
    <property type="molecule type" value="Genomic_DNA"/>
</dbReference>
<reference evidence="3 4" key="1">
    <citation type="journal article" date="2017" name="Int. J. Syst. Evol. Microbiol.">
        <title>Marinicauda algicola sp. nov., isolated from a marine red alga Rhodosorus marinus.</title>
        <authorList>
            <person name="Jeong S.E."/>
            <person name="Jeon S.H."/>
            <person name="Chun B.H."/>
            <person name="Kim D.W."/>
            <person name="Jeon C.O."/>
        </authorList>
    </citation>
    <scope>NUCLEOTIDE SEQUENCE [LARGE SCALE GENOMIC DNA]</scope>
    <source>
        <strain evidence="3 4">JCM 31718</strain>
    </source>
</reference>
<dbReference type="PANTHER" id="PTHR30189">
    <property type="entry name" value="LPS-ASSEMBLY PROTEIN"/>
    <property type="match status" value="1"/>
</dbReference>
<dbReference type="InterPro" id="IPR007543">
    <property type="entry name" value="LptD_C"/>
</dbReference>
<dbReference type="InterPro" id="IPR050218">
    <property type="entry name" value="LptD"/>
</dbReference>
<comment type="caution">
    <text evidence="1">Lacks conserved residue(s) required for the propagation of feature annotation.</text>
</comment>
<protein>
    <recommendedName>
        <fullName evidence="1">LPS-assembly protein LptD</fullName>
    </recommendedName>
</protein>
<comment type="function">
    <text evidence="1">Involved in the assembly of lipopolysaccharide (LPS) at the surface of the outer membrane.</text>
</comment>
<comment type="caution">
    <text evidence="3">The sequence shown here is derived from an EMBL/GenBank/DDBJ whole genome shotgun (WGS) entry which is preliminary data.</text>
</comment>
<comment type="similarity">
    <text evidence="1">Belongs to the LptD family.</text>
</comment>